<proteinExistence type="predicted"/>
<feature type="compositionally biased region" description="Basic and acidic residues" evidence="1">
    <location>
        <begin position="19"/>
        <end position="28"/>
    </location>
</feature>
<sequence length="77" mass="8094">MAEREQQRDGGQTGVPQDEAARDTRAVQDAHGGSMAPGLVDDTGHPVAQAPPDRLAETEGEDNAFGYAEEVITEDGT</sequence>
<accession>A0A1C4Z6Y9</accession>
<name>A0A1C4Z6Y9_9ACTN</name>
<dbReference type="AlphaFoldDB" id="A0A1C4Z6Y9"/>
<organism evidence="2 3">
    <name type="scientific">Micromonospora saelicesensis</name>
    <dbReference type="NCBI Taxonomy" id="285676"/>
    <lineage>
        <taxon>Bacteria</taxon>
        <taxon>Bacillati</taxon>
        <taxon>Actinomycetota</taxon>
        <taxon>Actinomycetes</taxon>
        <taxon>Micromonosporales</taxon>
        <taxon>Micromonosporaceae</taxon>
        <taxon>Micromonospora</taxon>
    </lineage>
</organism>
<dbReference type="Proteomes" id="UP000198864">
    <property type="component" value="Unassembled WGS sequence"/>
</dbReference>
<evidence type="ECO:0000313" key="3">
    <source>
        <dbReference type="Proteomes" id="UP000198864"/>
    </source>
</evidence>
<evidence type="ECO:0000256" key="1">
    <source>
        <dbReference type="SAM" id="MobiDB-lite"/>
    </source>
</evidence>
<dbReference type="EMBL" id="FMCR01000005">
    <property type="protein sequence ID" value="SCF28401.1"/>
    <property type="molecule type" value="Genomic_DNA"/>
</dbReference>
<gene>
    <name evidence="2" type="ORF">GA0070561_4973</name>
</gene>
<dbReference type="RefSeq" id="WP_141710437.1">
    <property type="nucleotide sequence ID" value="NZ_FMCR01000005.1"/>
</dbReference>
<feature type="region of interest" description="Disordered" evidence="1">
    <location>
        <begin position="1"/>
        <end position="64"/>
    </location>
</feature>
<reference evidence="2 3" key="1">
    <citation type="submission" date="2016-06" db="EMBL/GenBank/DDBJ databases">
        <authorList>
            <person name="Kjaerup R.B."/>
            <person name="Dalgaard T.S."/>
            <person name="Juul-Madsen H.R."/>
        </authorList>
    </citation>
    <scope>NUCLEOTIDE SEQUENCE [LARGE SCALE GENOMIC DNA]</scope>
    <source>
        <strain evidence="2 3">DSM 44871</strain>
    </source>
</reference>
<evidence type="ECO:0000313" key="2">
    <source>
        <dbReference type="EMBL" id="SCF28401.1"/>
    </source>
</evidence>
<protein>
    <submittedName>
        <fullName evidence="2">Uncharacterized protein</fullName>
    </submittedName>
</protein>